<dbReference type="InterPro" id="IPR018060">
    <property type="entry name" value="HTH_AraC"/>
</dbReference>
<dbReference type="InterPro" id="IPR037923">
    <property type="entry name" value="HTH-like"/>
</dbReference>
<dbReference type="GO" id="GO:0043565">
    <property type="term" value="F:sequence-specific DNA binding"/>
    <property type="evidence" value="ECO:0007669"/>
    <property type="project" value="InterPro"/>
</dbReference>
<dbReference type="AlphaFoldDB" id="A0A553ZWB9"/>
<organism evidence="5 6">
    <name type="scientific">Alkalicoccobacillus porphyridii</name>
    <dbReference type="NCBI Taxonomy" id="2597270"/>
    <lineage>
        <taxon>Bacteria</taxon>
        <taxon>Bacillati</taxon>
        <taxon>Bacillota</taxon>
        <taxon>Bacilli</taxon>
        <taxon>Bacillales</taxon>
        <taxon>Bacillaceae</taxon>
        <taxon>Alkalicoccobacillus</taxon>
    </lineage>
</organism>
<dbReference type="Pfam" id="PF02311">
    <property type="entry name" value="AraC_binding"/>
    <property type="match status" value="1"/>
</dbReference>
<dbReference type="InterPro" id="IPR009057">
    <property type="entry name" value="Homeodomain-like_sf"/>
</dbReference>
<dbReference type="InterPro" id="IPR014710">
    <property type="entry name" value="RmlC-like_jellyroll"/>
</dbReference>
<protein>
    <submittedName>
        <fullName evidence="5">AraC family transcriptional regulator</fullName>
    </submittedName>
</protein>
<keyword evidence="2" id="KW-0238">DNA-binding</keyword>
<keyword evidence="6" id="KW-1185">Reference proteome</keyword>
<dbReference type="PANTHER" id="PTHR43280">
    <property type="entry name" value="ARAC-FAMILY TRANSCRIPTIONAL REGULATOR"/>
    <property type="match status" value="1"/>
</dbReference>
<dbReference type="Gene3D" id="2.60.120.10">
    <property type="entry name" value="Jelly Rolls"/>
    <property type="match status" value="1"/>
</dbReference>
<evidence type="ECO:0000259" key="4">
    <source>
        <dbReference type="PROSITE" id="PS01124"/>
    </source>
</evidence>
<dbReference type="SUPFAM" id="SSF51215">
    <property type="entry name" value="Regulatory protein AraC"/>
    <property type="match status" value="1"/>
</dbReference>
<keyword evidence="3" id="KW-0804">Transcription</keyword>
<evidence type="ECO:0000256" key="2">
    <source>
        <dbReference type="ARBA" id="ARBA00023125"/>
    </source>
</evidence>
<keyword evidence="1" id="KW-0805">Transcription regulation</keyword>
<accession>A0A553ZWB9</accession>
<dbReference type="Proteomes" id="UP000318521">
    <property type="component" value="Unassembled WGS sequence"/>
</dbReference>
<comment type="caution">
    <text evidence="5">The sequence shown here is derived from an EMBL/GenBank/DDBJ whole genome shotgun (WGS) entry which is preliminary data.</text>
</comment>
<dbReference type="PROSITE" id="PS01124">
    <property type="entry name" value="HTH_ARAC_FAMILY_2"/>
    <property type="match status" value="1"/>
</dbReference>
<evidence type="ECO:0000313" key="5">
    <source>
        <dbReference type="EMBL" id="TSB45759.1"/>
    </source>
</evidence>
<dbReference type="Pfam" id="PF12833">
    <property type="entry name" value="HTH_18"/>
    <property type="match status" value="1"/>
</dbReference>
<dbReference type="CDD" id="cd02208">
    <property type="entry name" value="cupin_RmlC-like"/>
    <property type="match status" value="1"/>
</dbReference>
<reference evidence="5 6" key="1">
    <citation type="submission" date="2019-07" db="EMBL/GenBank/DDBJ databases">
        <authorList>
            <person name="Park Y.J."/>
            <person name="Jeong S.E."/>
            <person name="Jung H.S."/>
        </authorList>
    </citation>
    <scope>NUCLEOTIDE SEQUENCE [LARGE SCALE GENOMIC DNA]</scope>
    <source>
        <strain evidence="6">P16(2019)</strain>
    </source>
</reference>
<evidence type="ECO:0000256" key="1">
    <source>
        <dbReference type="ARBA" id="ARBA00023015"/>
    </source>
</evidence>
<sequence length="302" mass="34987">MVIKTEVKHEHVLKENALNQPIQCHVEHSLPSNQIAPPHFHEAIELLFSFSGKARMFVGGETFFMNEGDLVIINSNEVHSIFAEDGEETRYLVIKLEPEVLYSTSRSIFESKYVLPFTVAKTSPQTLLTKKETEYTAISTIINQIMKEFYLKEYGYDFAIRIHICSIFLEVLRYWRNQGVAVREKEPFNEVELNLMREVFDLIEKQFHSGITARDAAKHCKLSYSYFSRKIKAVTGRSFTELLNYVRVTEAEKLLSTTNLTVTEIAVTVGYSSTSYFIQQFRGFKKTSPYQFRKKLISNDLK</sequence>
<feature type="domain" description="HTH araC/xylS-type" evidence="4">
    <location>
        <begin position="197"/>
        <end position="295"/>
    </location>
</feature>
<proteinExistence type="predicted"/>
<dbReference type="PANTHER" id="PTHR43280:SF28">
    <property type="entry name" value="HTH-TYPE TRANSCRIPTIONAL ACTIVATOR RHAS"/>
    <property type="match status" value="1"/>
</dbReference>
<dbReference type="InterPro" id="IPR003313">
    <property type="entry name" value="AraC-bd"/>
</dbReference>
<dbReference type="SUPFAM" id="SSF46689">
    <property type="entry name" value="Homeodomain-like"/>
    <property type="match status" value="2"/>
</dbReference>
<evidence type="ECO:0000256" key="3">
    <source>
        <dbReference type="ARBA" id="ARBA00023163"/>
    </source>
</evidence>
<dbReference type="GO" id="GO:0003700">
    <property type="term" value="F:DNA-binding transcription factor activity"/>
    <property type="evidence" value="ECO:0007669"/>
    <property type="project" value="InterPro"/>
</dbReference>
<name>A0A553ZWB9_9BACI</name>
<gene>
    <name evidence="5" type="ORF">FN960_14840</name>
</gene>
<dbReference type="SMART" id="SM00342">
    <property type="entry name" value="HTH_ARAC"/>
    <property type="match status" value="1"/>
</dbReference>
<dbReference type="EMBL" id="VLXZ01000009">
    <property type="protein sequence ID" value="TSB45759.1"/>
    <property type="molecule type" value="Genomic_DNA"/>
</dbReference>
<evidence type="ECO:0000313" key="6">
    <source>
        <dbReference type="Proteomes" id="UP000318521"/>
    </source>
</evidence>
<dbReference type="Gene3D" id="1.10.10.60">
    <property type="entry name" value="Homeodomain-like"/>
    <property type="match status" value="2"/>
</dbReference>
<dbReference type="RefSeq" id="WP_143849583.1">
    <property type="nucleotide sequence ID" value="NZ_VLXZ01000009.1"/>
</dbReference>
<dbReference type="OrthoDB" id="9772063at2"/>